<dbReference type="EMBL" id="JQCE01000048">
    <property type="protein sequence ID" value="KRO16177.1"/>
    <property type="molecule type" value="Genomic_DNA"/>
</dbReference>
<feature type="transmembrane region" description="Helical" evidence="1">
    <location>
        <begin position="23"/>
        <end position="40"/>
    </location>
</feature>
<evidence type="ECO:0000313" key="2">
    <source>
        <dbReference type="EMBL" id="KRO16177.1"/>
    </source>
</evidence>
<protein>
    <submittedName>
        <fullName evidence="2">Uncharacterized protein</fullName>
    </submittedName>
</protein>
<evidence type="ECO:0000313" key="3">
    <source>
        <dbReference type="Proteomes" id="UP000050969"/>
    </source>
</evidence>
<keyword evidence="1" id="KW-0812">Transmembrane</keyword>
<proteinExistence type="predicted"/>
<reference evidence="2 3" key="1">
    <citation type="journal article" date="2015" name="Genome Announc.">
        <title>Expanding the biotechnology potential of lactobacilli through comparative genomics of 213 strains and associated genera.</title>
        <authorList>
            <person name="Sun Z."/>
            <person name="Harris H.M."/>
            <person name="McCann A."/>
            <person name="Guo C."/>
            <person name="Argimon S."/>
            <person name="Zhang W."/>
            <person name="Yang X."/>
            <person name="Jeffery I.B."/>
            <person name="Cooney J.C."/>
            <person name="Kagawa T.F."/>
            <person name="Liu W."/>
            <person name="Song Y."/>
            <person name="Salvetti E."/>
            <person name="Wrobel A."/>
            <person name="Rasinkangas P."/>
            <person name="Parkhill J."/>
            <person name="Rea M.C."/>
            <person name="O'Sullivan O."/>
            <person name="Ritari J."/>
            <person name="Douillard F.P."/>
            <person name="Paul Ross R."/>
            <person name="Yang R."/>
            <person name="Briner A.E."/>
            <person name="Felis G.E."/>
            <person name="de Vos W.M."/>
            <person name="Barrangou R."/>
            <person name="Klaenhammer T.R."/>
            <person name="Caufield P.W."/>
            <person name="Cui Y."/>
            <person name="Zhang H."/>
            <person name="O'Toole P.W."/>
        </authorList>
    </citation>
    <scope>NUCLEOTIDE SEQUENCE [LARGE SCALE GENOMIC DNA]</scope>
    <source>
        <strain evidence="2 3">DSM 24301</strain>
    </source>
</reference>
<dbReference type="Proteomes" id="UP000050969">
    <property type="component" value="Unassembled WGS sequence"/>
</dbReference>
<name>A0A0R2MRD1_9LACO</name>
<keyword evidence="1" id="KW-1133">Transmembrane helix</keyword>
<organism evidence="2 3">
    <name type="scientific">Lacticaseibacillus saniviri JCM 17471 = DSM 24301</name>
    <dbReference type="NCBI Taxonomy" id="1293598"/>
    <lineage>
        <taxon>Bacteria</taxon>
        <taxon>Bacillati</taxon>
        <taxon>Bacillota</taxon>
        <taxon>Bacilli</taxon>
        <taxon>Lactobacillales</taxon>
        <taxon>Lactobacillaceae</taxon>
        <taxon>Lacticaseibacillus</taxon>
    </lineage>
</organism>
<accession>A0A0R2MRD1</accession>
<dbReference type="AlphaFoldDB" id="A0A0R2MRD1"/>
<keyword evidence="1" id="KW-0472">Membrane</keyword>
<gene>
    <name evidence="2" type="ORF">IV56_GL001892</name>
</gene>
<keyword evidence="3" id="KW-1185">Reference proteome</keyword>
<sequence>MLAIAALLGFANAGIFSDLIIWSFLGLIAGFGFLIWHVVANKKENKNKVESK</sequence>
<evidence type="ECO:0000256" key="1">
    <source>
        <dbReference type="SAM" id="Phobius"/>
    </source>
</evidence>
<comment type="caution">
    <text evidence="2">The sequence shown here is derived from an EMBL/GenBank/DDBJ whole genome shotgun (WGS) entry which is preliminary data.</text>
</comment>
<dbReference type="PATRIC" id="fig|1293598.4.peg.1969"/>